<accession>A0A8F5C0J1</accession>
<sequence length="62" mass="7088">MEEDYNSLYVIDGDKLAFSDFPSFVVVSLSDMENREEEFTYLLSSIGYCLIAFLSDSTLFIP</sequence>
<dbReference type="Proteomes" id="UP000694036">
    <property type="component" value="Chromosome"/>
</dbReference>
<keyword evidence="3" id="KW-1185">Reference proteome</keyword>
<keyword evidence="1" id="KW-0812">Transmembrane</keyword>
<name>A0A8F5C0J1_9CREN</name>
<feature type="transmembrane region" description="Helical" evidence="1">
    <location>
        <begin position="39"/>
        <end position="61"/>
    </location>
</feature>
<gene>
    <name evidence="2" type="ORF">J5U22_01446</name>
</gene>
<keyword evidence="1" id="KW-1133">Transmembrane helix</keyword>
<proteinExistence type="predicted"/>
<keyword evidence="1" id="KW-0472">Membrane</keyword>
<dbReference type="EMBL" id="CP077713">
    <property type="protein sequence ID" value="QXJ34899.1"/>
    <property type="molecule type" value="Genomic_DNA"/>
</dbReference>
<dbReference type="RefSeq" id="WP_218260103.1">
    <property type="nucleotide sequence ID" value="NZ_CP077713.1"/>
</dbReference>
<dbReference type="AlphaFoldDB" id="A0A8F5C0J1"/>
<evidence type="ECO:0000313" key="2">
    <source>
        <dbReference type="EMBL" id="QXJ34899.1"/>
    </source>
</evidence>
<evidence type="ECO:0000313" key="3">
    <source>
        <dbReference type="Proteomes" id="UP000694036"/>
    </source>
</evidence>
<protein>
    <submittedName>
        <fullName evidence="2">Uncharacterized protein</fullName>
    </submittedName>
</protein>
<evidence type="ECO:0000256" key="1">
    <source>
        <dbReference type="SAM" id="Phobius"/>
    </source>
</evidence>
<organism evidence="2 3">
    <name type="scientific">Saccharolobus shibatae</name>
    <dbReference type="NCBI Taxonomy" id="2286"/>
    <lineage>
        <taxon>Archaea</taxon>
        <taxon>Thermoproteota</taxon>
        <taxon>Thermoprotei</taxon>
        <taxon>Sulfolobales</taxon>
        <taxon>Sulfolobaceae</taxon>
        <taxon>Saccharolobus</taxon>
    </lineage>
</organism>
<dbReference type="GeneID" id="65556870"/>
<reference evidence="2 3" key="1">
    <citation type="journal article" date="2021" name="Environ. Microbiol.">
        <title>New insights into the diversity and evolution of the archaeal mobilome from three complete genomes of Saccharolobus shibatae.</title>
        <authorList>
            <person name="Medvedeva S."/>
            <person name="Brandt D."/>
            <person name="Cvirkaite-Krupovic V."/>
            <person name="Liu Y."/>
            <person name="Severinov K."/>
            <person name="Ishino S."/>
            <person name="Ishino Y."/>
            <person name="Prangishvili D."/>
            <person name="Kalinowski J."/>
            <person name="Krupovic M."/>
        </authorList>
    </citation>
    <scope>NUCLEOTIDE SEQUENCE [LARGE SCALE GENOMIC DNA]</scope>
    <source>
        <strain evidence="2 3">S38A</strain>
    </source>
</reference>